<evidence type="ECO:0000259" key="1">
    <source>
        <dbReference type="Pfam" id="PF06744"/>
    </source>
</evidence>
<sequence>VQAGARLYRDFPGQWGFIRLLEQAKVSKEGQNRARLTWAAQDGQMLNYLLEAEADQDPLTVLSLKGFRLPETIFSSGIAATGRPRVRP</sequence>
<name>A0A949Q745_9ENTR</name>
<keyword evidence="3" id="KW-1185">Reference proteome</keyword>
<accession>A0A949Q745</accession>
<gene>
    <name evidence="2" type="ORF">JZ788_17790</name>
</gene>
<proteinExistence type="predicted"/>
<protein>
    <recommendedName>
        <fullName evidence="1">Type VI secretion system IcmF C-terminal domain-containing protein</fullName>
    </recommendedName>
</protein>
<evidence type="ECO:0000313" key="2">
    <source>
        <dbReference type="EMBL" id="MBV5097522.1"/>
    </source>
</evidence>
<organism evidence="2 3">
    <name type="scientific">Tenebrionicola larvae</name>
    <dbReference type="NCBI Taxonomy" id="2815733"/>
    <lineage>
        <taxon>Bacteria</taxon>
        <taxon>Pseudomonadati</taxon>
        <taxon>Pseudomonadota</taxon>
        <taxon>Gammaproteobacteria</taxon>
        <taxon>Enterobacterales</taxon>
        <taxon>Enterobacteriaceae</taxon>
        <taxon>Tenebrionibacter/Tenebrionicola group</taxon>
        <taxon>Tenebrionicola</taxon>
    </lineage>
</organism>
<feature type="domain" description="Type VI secretion system IcmF C-terminal" evidence="1">
    <location>
        <begin position="3"/>
        <end position="53"/>
    </location>
</feature>
<dbReference type="InterPro" id="IPR010623">
    <property type="entry name" value="IcmF_C"/>
</dbReference>
<dbReference type="Proteomes" id="UP000746420">
    <property type="component" value="Unassembled WGS sequence"/>
</dbReference>
<feature type="non-terminal residue" evidence="2">
    <location>
        <position position="1"/>
    </location>
</feature>
<dbReference type="AlphaFoldDB" id="A0A949Q745"/>
<reference evidence="2 3" key="1">
    <citation type="submission" date="2021-03" db="EMBL/GenBank/DDBJ databases">
        <title>Tenobrionicola molitorae gen. nov., sp. nov. and Tenobrionicola larvae sp. nov., isolated from larvae of the mealworm Tenobrio molitor L., a proposal to transfer Erwinia teleogrylli Liu et al. 2016 to a new genus Entomohabitans as Entomohabitans teleogrylli comb. nov.</title>
        <authorList>
            <person name="Lee S.D."/>
            <person name="Yang H.L."/>
            <person name="Kim I.S."/>
        </authorList>
    </citation>
    <scope>NUCLEOTIDE SEQUENCE [LARGE SCALE GENOMIC DNA]</scope>
    <source>
        <strain evidence="2 3">YMB-R21</strain>
    </source>
</reference>
<dbReference type="Pfam" id="PF06744">
    <property type="entry name" value="IcmF_C"/>
    <property type="match status" value="1"/>
</dbReference>
<dbReference type="RefSeq" id="WP_249938997.1">
    <property type="nucleotide sequence ID" value="NZ_JAGFEW010000059.1"/>
</dbReference>
<evidence type="ECO:0000313" key="3">
    <source>
        <dbReference type="Proteomes" id="UP000746420"/>
    </source>
</evidence>
<comment type="caution">
    <text evidence="2">The sequence shown here is derived from an EMBL/GenBank/DDBJ whole genome shotgun (WGS) entry which is preliminary data.</text>
</comment>
<dbReference type="EMBL" id="JAGFEW010000059">
    <property type="protein sequence ID" value="MBV5097522.1"/>
    <property type="molecule type" value="Genomic_DNA"/>
</dbReference>